<gene>
    <name evidence="5" type="ORF">QT711_17470</name>
</gene>
<dbReference type="SUPFAM" id="SSF46689">
    <property type="entry name" value="Homeodomain-like"/>
    <property type="match status" value="1"/>
</dbReference>
<dbReference type="PROSITE" id="PS00041">
    <property type="entry name" value="HTH_ARAC_FAMILY_1"/>
    <property type="match status" value="1"/>
</dbReference>
<dbReference type="InterPro" id="IPR020449">
    <property type="entry name" value="Tscrpt_reg_AraC-type_HTH"/>
</dbReference>
<dbReference type="EMBL" id="JAUBDI010000025">
    <property type="protein sequence ID" value="MDW0114973.1"/>
    <property type="molecule type" value="Genomic_DNA"/>
</dbReference>
<evidence type="ECO:0000256" key="2">
    <source>
        <dbReference type="ARBA" id="ARBA00023125"/>
    </source>
</evidence>
<dbReference type="Pfam" id="PF12833">
    <property type="entry name" value="HTH_18"/>
    <property type="match status" value="1"/>
</dbReference>
<evidence type="ECO:0000259" key="4">
    <source>
        <dbReference type="PROSITE" id="PS01124"/>
    </source>
</evidence>
<keyword evidence="3" id="KW-0804">Transcription</keyword>
<organism evidence="5 6">
    <name type="scientific">Sporosarcina saromensis</name>
    <dbReference type="NCBI Taxonomy" id="359365"/>
    <lineage>
        <taxon>Bacteria</taxon>
        <taxon>Bacillati</taxon>
        <taxon>Bacillota</taxon>
        <taxon>Bacilli</taxon>
        <taxon>Bacillales</taxon>
        <taxon>Caryophanaceae</taxon>
        <taxon>Sporosarcina</taxon>
    </lineage>
</organism>
<keyword evidence="6" id="KW-1185">Reference proteome</keyword>
<dbReference type="PROSITE" id="PS01124">
    <property type="entry name" value="HTH_ARAC_FAMILY_2"/>
    <property type="match status" value="1"/>
</dbReference>
<dbReference type="InterPro" id="IPR018060">
    <property type="entry name" value="HTH_AraC"/>
</dbReference>
<keyword evidence="1" id="KW-0805">Transcription regulation</keyword>
<dbReference type="InterPro" id="IPR011006">
    <property type="entry name" value="CheY-like_superfamily"/>
</dbReference>
<dbReference type="PRINTS" id="PR00032">
    <property type="entry name" value="HTHARAC"/>
</dbReference>
<protein>
    <submittedName>
        <fullName evidence="5">Helix-turn-helix transcriptional regulator</fullName>
    </submittedName>
</protein>
<dbReference type="InterPro" id="IPR018062">
    <property type="entry name" value="HTH_AraC-typ_CS"/>
</dbReference>
<keyword evidence="2" id="KW-0238">DNA-binding</keyword>
<dbReference type="Proteomes" id="UP001282284">
    <property type="component" value="Unassembled WGS sequence"/>
</dbReference>
<accession>A0ABU4GDA3</accession>
<dbReference type="InterPro" id="IPR009057">
    <property type="entry name" value="Homeodomain-like_sf"/>
</dbReference>
<name>A0ABU4GDA3_9BACL</name>
<dbReference type="SMART" id="SM00342">
    <property type="entry name" value="HTH_ARAC"/>
    <property type="match status" value="1"/>
</dbReference>
<reference evidence="5 6" key="1">
    <citation type="submission" date="2023-06" db="EMBL/GenBank/DDBJ databases">
        <title>Sporosarcina sp. nov., isolated from Korean traditional fermented seafood 'Jeotgal'.</title>
        <authorList>
            <person name="Yang A.I."/>
            <person name="Shin N.-R."/>
        </authorList>
    </citation>
    <scope>NUCLEOTIDE SEQUENCE [LARGE SCALE GENOMIC DNA]</scope>
    <source>
        <strain evidence="5 6">KCTC13119</strain>
    </source>
</reference>
<evidence type="ECO:0000313" key="5">
    <source>
        <dbReference type="EMBL" id="MDW0114973.1"/>
    </source>
</evidence>
<proteinExistence type="predicted"/>
<dbReference type="PANTHER" id="PTHR43280:SF28">
    <property type="entry name" value="HTH-TYPE TRANSCRIPTIONAL ACTIVATOR RHAS"/>
    <property type="match status" value="1"/>
</dbReference>
<sequence>MNIVLLMKDPLEAQGLKWLLTSQWTDVQVEIADVHNPTTDAYLYIIDMTLLDADFEVPPHAVWLGISSERTFQTVYKALSLKAEDVLFRPFQPDRLIRHIQQIRFRWRNELAQRNRPVQQRTDVITYEHLLIGETEVQTPVLLSLIAPSHIEEVDHLVRELEMHDFPTTYDIFPFSDFVLVIHRLIDLNTLQEAYTIFYSQWKLQSDAILTIYLHTDESRTTYRSLYKRMRRLHERIFYDGYDVLSLEQEELHWREMDPFLSPLEQRKWVEMLEKRQMIAIREWMEQDFLTVEAPFPDPEMVRVRLTSILAQVRRYMTAHSVKSQTVEQAYRTVFETVIREPVMYQIIQSFLAFIADLLQTSEGVMRREGSLVDKVQERMQANYWDATWSLAACAEELNIHKSTLSRKYASEAGKSFSNSLLEIRISEAKRLLRETDLAIADVSQSTGFTHATYFSKRFKEETGRTPYQFRVG</sequence>
<feature type="domain" description="HTH araC/xylS-type" evidence="4">
    <location>
        <begin position="374"/>
        <end position="473"/>
    </location>
</feature>
<dbReference type="Gene3D" id="1.10.10.60">
    <property type="entry name" value="Homeodomain-like"/>
    <property type="match status" value="1"/>
</dbReference>
<evidence type="ECO:0000256" key="1">
    <source>
        <dbReference type="ARBA" id="ARBA00023015"/>
    </source>
</evidence>
<dbReference type="PANTHER" id="PTHR43280">
    <property type="entry name" value="ARAC-FAMILY TRANSCRIPTIONAL REGULATOR"/>
    <property type="match status" value="1"/>
</dbReference>
<evidence type="ECO:0000313" key="6">
    <source>
        <dbReference type="Proteomes" id="UP001282284"/>
    </source>
</evidence>
<dbReference type="SUPFAM" id="SSF52172">
    <property type="entry name" value="CheY-like"/>
    <property type="match status" value="1"/>
</dbReference>
<comment type="caution">
    <text evidence="5">The sequence shown here is derived from an EMBL/GenBank/DDBJ whole genome shotgun (WGS) entry which is preliminary data.</text>
</comment>
<dbReference type="RefSeq" id="WP_317946405.1">
    <property type="nucleotide sequence ID" value="NZ_JAUBDI010000025.1"/>
</dbReference>
<evidence type="ECO:0000256" key="3">
    <source>
        <dbReference type="ARBA" id="ARBA00023163"/>
    </source>
</evidence>